<protein>
    <recommendedName>
        <fullName evidence="3">PAS domain-containing protein</fullName>
    </recommendedName>
</protein>
<evidence type="ECO:0000313" key="2">
    <source>
        <dbReference type="Proteomes" id="UP000198418"/>
    </source>
</evidence>
<gene>
    <name evidence="1" type="ORF">SAMN06265338_101300</name>
</gene>
<evidence type="ECO:0000313" key="1">
    <source>
        <dbReference type="EMBL" id="SNB52653.1"/>
    </source>
</evidence>
<sequence length="230" mass="25100">MRQCGTRELFAYWNALRGSRVAPDRGDINPAALSHMLSDVMVLEGDEAETFPLRVSCLRLNILFGRERRASSFIDLFAREDKQEMRAVIRAVIDGMLPAVAGLTAAPAGQSAASLEVILLPLSNGDGNPRLLCGIAPIVMRSWFGRSEVACLRLCSSRFLHQSETVPQTKPLSRAVQSIDDNRRLLSAFFGLSPLPVGFRGSGARNGPSGQVVPFLREFAGIGYDKPENK</sequence>
<proteinExistence type="predicted"/>
<dbReference type="Pfam" id="PF07310">
    <property type="entry name" value="PAS_5"/>
    <property type="match status" value="1"/>
</dbReference>
<evidence type="ECO:0008006" key="3">
    <source>
        <dbReference type="Google" id="ProtNLM"/>
    </source>
</evidence>
<dbReference type="Proteomes" id="UP000198418">
    <property type="component" value="Unassembled WGS sequence"/>
</dbReference>
<dbReference type="InterPro" id="IPR009922">
    <property type="entry name" value="DUF1457"/>
</dbReference>
<accession>A0A212Q033</accession>
<organism evidence="1 2">
    <name type="scientific">Rhodoblastus acidophilus</name>
    <name type="common">Rhodopseudomonas acidophila</name>
    <dbReference type="NCBI Taxonomy" id="1074"/>
    <lineage>
        <taxon>Bacteria</taxon>
        <taxon>Pseudomonadati</taxon>
        <taxon>Pseudomonadota</taxon>
        <taxon>Alphaproteobacteria</taxon>
        <taxon>Hyphomicrobiales</taxon>
        <taxon>Rhodoblastaceae</taxon>
        <taxon>Rhodoblastus</taxon>
    </lineage>
</organism>
<dbReference type="OrthoDB" id="8480244at2"/>
<dbReference type="AlphaFoldDB" id="A0A212Q033"/>
<keyword evidence="2" id="KW-1185">Reference proteome</keyword>
<name>A0A212Q033_RHOAC</name>
<reference evidence="2" key="1">
    <citation type="submission" date="2017-06" db="EMBL/GenBank/DDBJ databases">
        <authorList>
            <person name="Varghese N."/>
            <person name="Submissions S."/>
        </authorList>
    </citation>
    <scope>NUCLEOTIDE SEQUENCE [LARGE SCALE GENOMIC DNA]</scope>
    <source>
        <strain evidence="2">DSM 137</strain>
    </source>
</reference>
<dbReference type="RefSeq" id="WP_088518791.1">
    <property type="nucleotide sequence ID" value="NZ_FYDG01000001.1"/>
</dbReference>
<dbReference type="EMBL" id="FYDG01000001">
    <property type="protein sequence ID" value="SNB52653.1"/>
    <property type="molecule type" value="Genomic_DNA"/>
</dbReference>